<accession>V9SHF0</accession>
<organism evidence="1 2">
    <name type="scientific">Tunisvirus fontaine2</name>
    <dbReference type="NCBI Taxonomy" id="1421067"/>
    <lineage>
        <taxon>Viruses</taxon>
        <taxon>Varidnaviria</taxon>
        <taxon>Bamfordvirae</taxon>
        <taxon>Nucleocytoviricota</taxon>
        <taxon>Megaviricetes</taxon>
        <taxon>Pimascovirales</taxon>
        <taxon>Pimascovirales incertae sedis</taxon>
        <taxon>Marseilleviridae</taxon>
        <taxon>Losannavirus</taxon>
        <taxon>Losannavirus tunisense</taxon>
    </lineage>
</organism>
<sequence>MLKKEYTVSKGLFVPVYPNIASAPEPVIGGFAYDNSTQSLLLSDGITWYAPAPNATPTGRGAVFGTTSEVDPSATGLGFRCYSTPGENVSIGFLPVTPVSGAQTGLTFLGDSAGRSNNLANNRTFIGKDAGGGPTTNCPNATGIGRGVMFIYTGTDSCAIGDSSQNGNSGSQNCSIGDLSLGFVGGPFYDNCIAIGNLKLRAAQTCNGVINIGAAPVEWIAGNSTDVIYIGNGITLSSNITNVVALGSGVFSGAAVPNNTFAITDDTTQWRSLGLSVAASANVLQFDPVTGIITQAASSRRFKENIREAQKIPSLEKEKVCTYEINGRTDHGLIAEDIPDFYSCSDSKGKNGVMMTRIIMGLLKEVQKLRDEIEKEKKSRQ</sequence>
<dbReference type="Proteomes" id="UP000232615">
    <property type="component" value="Segment"/>
</dbReference>
<proteinExistence type="predicted"/>
<evidence type="ECO:0000313" key="1">
    <source>
        <dbReference type="EMBL" id="AHC55197.1"/>
    </source>
</evidence>
<evidence type="ECO:0000313" key="2">
    <source>
        <dbReference type="Proteomes" id="UP000232615"/>
    </source>
</evidence>
<evidence type="ECO:0008006" key="3">
    <source>
        <dbReference type="Google" id="ProtNLM"/>
    </source>
</evidence>
<dbReference type="EMBL" id="KF483846">
    <property type="protein sequence ID" value="AHC55197.1"/>
    <property type="molecule type" value="Genomic_DNA"/>
</dbReference>
<protein>
    <recommendedName>
        <fullName evidence="3">Peptidase S74 domain-containing protein</fullName>
    </recommendedName>
</protein>
<reference evidence="1 2" key="1">
    <citation type="journal article" date="2014" name="Arch. Virol.">
        <title>Complete genome sequence of Tunisvirus, a new member of the proposed family Marseilleviridae.</title>
        <authorList>
            <person name="Aherfi S."/>
            <person name="Boughalmi M."/>
            <person name="Pagnier I."/>
            <person name="Fournous G."/>
            <person name="La Scola B."/>
            <person name="Raoult D."/>
            <person name="Colson P."/>
        </authorList>
    </citation>
    <scope>NUCLEOTIDE SEQUENCE [LARGE SCALE GENOMIC DNA]</scope>
    <source>
        <strain evidence="1 2">U484</strain>
    </source>
</reference>
<name>V9SHF0_9VIRU</name>
<gene>
    <name evidence="1" type="ORF">TNS_ORF479</name>
</gene>
<keyword evidence="2" id="KW-1185">Reference proteome</keyword>